<dbReference type="Proteomes" id="UP001178507">
    <property type="component" value="Unassembled WGS sequence"/>
</dbReference>
<keyword evidence="14" id="KW-1185">Reference proteome</keyword>
<evidence type="ECO:0000256" key="4">
    <source>
        <dbReference type="ARBA" id="ARBA00022692"/>
    </source>
</evidence>
<sequence>MAWPACPASEACLSRMRRRRLPMAKARAPKMSASTACTDGTMCAHSTVDPILRRAPAAKRILSSGWTRSSPSGCRLAGSSWLSSAAAFFASCSAASSERGRATCAATRTWRSAATPWRGSASLNTPWAIGCFLVFADETCELGENRRYLHWKHGRALEEVTCAVMLLCFCLRLFFHPGLDHSCPRLMRFLTSPLMWVDLAAMLPTLLEMLLQKYDIFPNLIWLRFPRLLDVILRAGDGEGIGVIKRLVAANSSLLMISVNLLCTMWLACSTVHYLTEHDNDSFFWGVEPGYQRYVSIPSAMYYALIDFNGEFPNADEFSAPWGRANSMVICLLGTYVLSIPVGVLGAAFRDHVSRNFKSEGDQGVLMEPPPSRAWAALLVSVVVLSTGNFVLLTTVYQKPVQEEDRAGHSFEEGSWQRSLLAPCRFLDVLLALPFLLRWAGRLVWTQNVRRYIFSIVHVADVLAWLPAYFLLLSLLQHGSCLEHTGSPRQTSLARTQLALHGLCMMRWPRLDGVFGGIFHDLKITLVANKIIFRMTLICATTLWLLAAVLMYYAERNNPDEGTRSHFRTLPLSMWMTALDFTSEAPVNDHSAQGKAVHALIMLLGVGVFTVPMGLFASAFRQRLDERHAQTLGRSAPGPEEEQRHCGRRVSETAFALAQEQYRSMSVAFSMLEQERACGVWRDVYDVEDKNLMRLRPGTWRYKCYRLLMGKTHPGNGRNARWLQNAIIFNTALCCFTSCVETLSYFDDCSKSGEFDTGLGFVWLAEQCSSLSRGLSGLALLCSLGFLAELGARFWCHPQPWALLLHPTTLADLLALGSLPVTLAFLAGAPVGYGWMNLARTLRIWRLLALERFVPAFRDVLGVLVSRGYQLLQVFYVLLSFWFMMATYNWYFLHSEFEVESEDKTFACWYSNYWYAMQFTLIHMSGDYPMTEYPVKVRVVHMCSLFLAWAFVTMPAAMLAAAFHDALEKRRLVAARQRRQAMTKIVRMLRRIILRRRFRQVADQALWAHRGQLTKVGLARLKYPGLARLLRLLHSNEQYHFVLGTATVLHVGLAGLRTIPELRPQAVVWDVAMLPLASFFMLNFLGRLVTAFMNPSRSCHCSPLRFLCSYQRLLKLVALGLYFAHLVYPEDGKLLRWSCAAQMALILHFGQILGTSCLLSLVWSEIRETFWVMCFVSGTFWVLSSTLWYLAEDGGQGMTDMFSTLYYTCIFLLGEWCSFDFSPAGAGLSMLYSIVGVGLNAMPMAAVQDALTNLTDMGAYHVVMERRKILHSHSGAFDSNASNSQNADWRPRKTELEMQIWSSLDQPMV</sequence>
<feature type="transmembrane region" description="Helical" evidence="11">
    <location>
        <begin position="1071"/>
        <end position="1092"/>
    </location>
</feature>
<dbReference type="GO" id="GO:0005249">
    <property type="term" value="F:voltage-gated potassium channel activity"/>
    <property type="evidence" value="ECO:0007669"/>
    <property type="project" value="InterPro"/>
</dbReference>
<feature type="transmembrane region" description="Helical" evidence="11">
    <location>
        <begin position="452"/>
        <end position="478"/>
    </location>
</feature>
<feature type="transmembrane region" description="Helical" evidence="11">
    <location>
        <begin position="1170"/>
        <end position="1191"/>
    </location>
</feature>
<organism evidence="13 14">
    <name type="scientific">Effrenium voratum</name>
    <dbReference type="NCBI Taxonomy" id="2562239"/>
    <lineage>
        <taxon>Eukaryota</taxon>
        <taxon>Sar</taxon>
        <taxon>Alveolata</taxon>
        <taxon>Dinophyceae</taxon>
        <taxon>Suessiales</taxon>
        <taxon>Symbiodiniaceae</taxon>
        <taxon>Effrenium</taxon>
    </lineage>
</organism>
<dbReference type="GO" id="GO:0008076">
    <property type="term" value="C:voltage-gated potassium channel complex"/>
    <property type="evidence" value="ECO:0007669"/>
    <property type="project" value="InterPro"/>
</dbReference>
<comment type="subcellular location">
    <subcellularLocation>
        <location evidence="1">Membrane</location>
        <topology evidence="1">Multi-pass membrane protein</topology>
    </subcellularLocation>
</comment>
<evidence type="ECO:0000256" key="7">
    <source>
        <dbReference type="ARBA" id="ARBA00022989"/>
    </source>
</evidence>
<feature type="transmembrane region" description="Helical" evidence="11">
    <location>
        <begin position="1039"/>
        <end position="1059"/>
    </location>
</feature>
<keyword evidence="8" id="KW-0406">Ion transport</keyword>
<comment type="caution">
    <text evidence="13">The sequence shown here is derived from an EMBL/GenBank/DDBJ whole genome shotgun (WGS) entry which is preliminary data.</text>
</comment>
<keyword evidence="3" id="KW-0633">Potassium transport</keyword>
<feature type="transmembrane region" description="Helical" evidence="11">
    <location>
        <begin position="815"/>
        <end position="836"/>
    </location>
</feature>
<dbReference type="SUPFAM" id="SSF81324">
    <property type="entry name" value="Voltage-gated potassium channels"/>
    <property type="match status" value="4"/>
</dbReference>
<reference evidence="13" key="1">
    <citation type="submission" date="2023-08" db="EMBL/GenBank/DDBJ databases">
        <authorList>
            <person name="Chen Y."/>
            <person name="Shah S."/>
            <person name="Dougan E. K."/>
            <person name="Thang M."/>
            <person name="Chan C."/>
        </authorList>
    </citation>
    <scope>NUCLEOTIDE SEQUENCE</scope>
</reference>
<evidence type="ECO:0000256" key="9">
    <source>
        <dbReference type="ARBA" id="ARBA00023136"/>
    </source>
</evidence>
<feature type="transmembrane region" description="Helical" evidence="11">
    <location>
        <begin position="375"/>
        <end position="397"/>
    </location>
</feature>
<evidence type="ECO:0000259" key="12">
    <source>
        <dbReference type="Pfam" id="PF00520"/>
    </source>
</evidence>
<keyword evidence="9 11" id="KW-0472">Membrane</keyword>
<dbReference type="PANTHER" id="PTHR11537">
    <property type="entry name" value="VOLTAGE-GATED POTASSIUM CHANNEL"/>
    <property type="match status" value="1"/>
</dbReference>
<dbReference type="InterPro" id="IPR005821">
    <property type="entry name" value="Ion_trans_dom"/>
</dbReference>
<gene>
    <name evidence="13" type="ORF">EVOR1521_LOCUS28336</name>
</gene>
<evidence type="ECO:0000256" key="11">
    <source>
        <dbReference type="SAM" id="Phobius"/>
    </source>
</evidence>
<evidence type="ECO:0000313" key="13">
    <source>
        <dbReference type="EMBL" id="CAJ1406350.1"/>
    </source>
</evidence>
<dbReference type="PANTHER" id="PTHR11537:SF254">
    <property type="entry name" value="POTASSIUM VOLTAGE-GATED CHANNEL PROTEIN SHAB"/>
    <property type="match status" value="1"/>
</dbReference>
<keyword evidence="5" id="KW-0631">Potassium channel</keyword>
<feature type="transmembrane region" description="Helical" evidence="11">
    <location>
        <begin position="874"/>
        <end position="893"/>
    </location>
</feature>
<evidence type="ECO:0000256" key="3">
    <source>
        <dbReference type="ARBA" id="ARBA00022538"/>
    </source>
</evidence>
<feature type="domain" description="Ion transport" evidence="12">
    <location>
        <begin position="161"/>
        <end position="350"/>
    </location>
</feature>
<keyword evidence="7 11" id="KW-1133">Transmembrane helix</keyword>
<feature type="transmembrane region" description="Helical" evidence="11">
    <location>
        <begin position="531"/>
        <end position="554"/>
    </location>
</feature>
<evidence type="ECO:0000256" key="10">
    <source>
        <dbReference type="ARBA" id="ARBA00023303"/>
    </source>
</evidence>
<dbReference type="InterPro" id="IPR028325">
    <property type="entry name" value="VG_K_chnl"/>
</dbReference>
<evidence type="ECO:0000256" key="6">
    <source>
        <dbReference type="ARBA" id="ARBA00022958"/>
    </source>
</evidence>
<keyword evidence="2" id="KW-0813">Transport</keyword>
<proteinExistence type="predicted"/>
<evidence type="ECO:0000256" key="8">
    <source>
        <dbReference type="ARBA" id="ARBA00023065"/>
    </source>
</evidence>
<evidence type="ECO:0000313" key="14">
    <source>
        <dbReference type="Proteomes" id="UP001178507"/>
    </source>
</evidence>
<feature type="transmembrane region" description="Helical" evidence="11">
    <location>
        <begin position="1113"/>
        <end position="1128"/>
    </location>
</feature>
<keyword evidence="6" id="KW-0630">Potassium</keyword>
<name>A0AA36JJ32_9DINO</name>
<dbReference type="GO" id="GO:0001508">
    <property type="term" value="P:action potential"/>
    <property type="evidence" value="ECO:0007669"/>
    <property type="project" value="TreeGrafter"/>
</dbReference>
<accession>A0AA36JJ32</accession>
<evidence type="ECO:0000256" key="2">
    <source>
        <dbReference type="ARBA" id="ARBA00022448"/>
    </source>
</evidence>
<keyword evidence="10" id="KW-0407">Ion channel</keyword>
<feature type="transmembrane region" description="Helical" evidence="11">
    <location>
        <begin position="327"/>
        <end position="349"/>
    </location>
</feature>
<dbReference type="Pfam" id="PF00520">
    <property type="entry name" value="Ion_trans"/>
    <property type="match status" value="2"/>
</dbReference>
<evidence type="ECO:0000256" key="1">
    <source>
        <dbReference type="ARBA" id="ARBA00004141"/>
    </source>
</evidence>
<feature type="transmembrane region" description="Helical" evidence="11">
    <location>
        <begin position="596"/>
        <end position="620"/>
    </location>
</feature>
<keyword evidence="4 11" id="KW-0812">Transmembrane</keyword>
<protein>
    <recommendedName>
        <fullName evidence="12">Ion transport domain-containing protein</fullName>
    </recommendedName>
</protein>
<feature type="transmembrane region" description="Helical" evidence="11">
    <location>
        <begin position="939"/>
        <end position="963"/>
    </location>
</feature>
<dbReference type="EMBL" id="CAUJNA010003626">
    <property type="protein sequence ID" value="CAJ1406350.1"/>
    <property type="molecule type" value="Genomic_DNA"/>
</dbReference>
<feature type="transmembrane region" description="Helical" evidence="11">
    <location>
        <begin position="1203"/>
        <end position="1221"/>
    </location>
</feature>
<feature type="transmembrane region" description="Helical" evidence="11">
    <location>
        <begin position="1140"/>
        <end position="1163"/>
    </location>
</feature>
<feature type="domain" description="Ion transport" evidence="12">
    <location>
        <begin position="721"/>
        <end position="966"/>
    </location>
</feature>
<dbReference type="Gene3D" id="1.10.287.70">
    <property type="match status" value="4"/>
</dbReference>
<evidence type="ECO:0000256" key="5">
    <source>
        <dbReference type="ARBA" id="ARBA00022826"/>
    </source>
</evidence>
<feature type="transmembrane region" description="Helical" evidence="11">
    <location>
        <begin position="254"/>
        <end position="275"/>
    </location>
</feature>